<name>Q4RWR3_TETNG</name>
<reference evidence="2" key="1">
    <citation type="journal article" date="2004" name="Nature">
        <title>Genome duplication in the teleost fish Tetraodon nigroviridis reveals the early vertebrate proto-karyotype.</title>
        <authorList>
            <person name="Jaillon O."/>
            <person name="Aury J.-M."/>
            <person name="Brunet F."/>
            <person name="Petit J.-L."/>
            <person name="Stange-Thomann N."/>
            <person name="Mauceli E."/>
            <person name="Bouneau L."/>
            <person name="Fischer C."/>
            <person name="Ozouf-Costaz C."/>
            <person name="Bernot A."/>
            <person name="Nicaud S."/>
            <person name="Jaffe D."/>
            <person name="Fisher S."/>
            <person name="Lutfalla G."/>
            <person name="Dossat C."/>
            <person name="Segurens B."/>
            <person name="Dasilva C."/>
            <person name="Salanoubat M."/>
            <person name="Levy M."/>
            <person name="Boudet N."/>
            <person name="Castellano S."/>
            <person name="Anthouard V."/>
            <person name="Jubin C."/>
            <person name="Castelli V."/>
            <person name="Katinka M."/>
            <person name="Vacherie B."/>
            <person name="Biemont C."/>
            <person name="Skalli Z."/>
            <person name="Cattolico L."/>
            <person name="Poulain J."/>
            <person name="De Berardinis V."/>
            <person name="Cruaud C."/>
            <person name="Duprat S."/>
            <person name="Brottier P."/>
            <person name="Coutanceau J.-P."/>
            <person name="Gouzy J."/>
            <person name="Parra G."/>
            <person name="Lardier G."/>
            <person name="Chapple C."/>
            <person name="McKernan K.J."/>
            <person name="McEwan P."/>
            <person name="Bosak S."/>
            <person name="Kellis M."/>
            <person name="Volff J.-N."/>
            <person name="Guigo R."/>
            <person name="Zody M.C."/>
            <person name="Mesirov J."/>
            <person name="Lindblad-Toh K."/>
            <person name="Birren B."/>
            <person name="Nusbaum C."/>
            <person name="Kahn D."/>
            <person name="Robinson-Rechavi M."/>
            <person name="Laudet V."/>
            <person name="Schachter V."/>
            <person name="Quetier F."/>
            <person name="Saurin W."/>
            <person name="Scarpelli C."/>
            <person name="Wincker P."/>
            <person name="Lander E.S."/>
            <person name="Weissenbach J."/>
            <person name="Roest Crollius H."/>
        </authorList>
    </citation>
    <scope>NUCLEOTIDE SEQUENCE [LARGE SCALE GENOMIC DNA]</scope>
</reference>
<dbReference type="EMBL" id="CAAE01014981">
    <property type="protein sequence ID" value="CAG07169.1"/>
    <property type="molecule type" value="Genomic_DNA"/>
</dbReference>
<protein>
    <submittedName>
        <fullName evidence="2">(spotted green pufferfish) hypothetical protein</fullName>
    </submittedName>
</protein>
<comment type="caution">
    <text evidence="2">The sequence shown here is derived from an EMBL/GenBank/DDBJ whole genome shotgun (WGS) entry which is preliminary data.</text>
</comment>
<keyword evidence="1" id="KW-0732">Signal</keyword>
<feature type="signal peptide" evidence="1">
    <location>
        <begin position="1"/>
        <end position="22"/>
    </location>
</feature>
<dbReference type="AlphaFoldDB" id="Q4RWR3"/>
<proteinExistence type="predicted"/>
<sequence>MDTLQRFLLRCALALILTGASCKHIDHRNLFTQRMCCKRQSHFVYIGQGQQEYSKHSSMLEFLRSKKVGGRSKVDREGAP</sequence>
<feature type="chain" id="PRO_5004242632" evidence="1">
    <location>
        <begin position="23"/>
        <end position="80"/>
    </location>
</feature>
<evidence type="ECO:0000256" key="1">
    <source>
        <dbReference type="SAM" id="SignalP"/>
    </source>
</evidence>
<dbReference type="KEGG" id="tng:GSTEN00027739G001"/>
<dbReference type="PROSITE" id="PS51257">
    <property type="entry name" value="PROKAR_LIPOPROTEIN"/>
    <property type="match status" value="1"/>
</dbReference>
<evidence type="ECO:0000313" key="2">
    <source>
        <dbReference type="EMBL" id="CAG07169.1"/>
    </source>
</evidence>
<accession>Q4RWR3</accession>
<reference evidence="2" key="2">
    <citation type="submission" date="2004-02" db="EMBL/GenBank/DDBJ databases">
        <authorList>
            <consortium name="Genoscope"/>
            <consortium name="Whitehead Institute Centre for Genome Research"/>
        </authorList>
    </citation>
    <scope>NUCLEOTIDE SEQUENCE</scope>
</reference>
<organism evidence="2">
    <name type="scientific">Tetraodon nigroviridis</name>
    <name type="common">Spotted green pufferfish</name>
    <name type="synonym">Chelonodon nigroviridis</name>
    <dbReference type="NCBI Taxonomy" id="99883"/>
    <lineage>
        <taxon>Eukaryota</taxon>
        <taxon>Metazoa</taxon>
        <taxon>Chordata</taxon>
        <taxon>Craniata</taxon>
        <taxon>Vertebrata</taxon>
        <taxon>Euteleostomi</taxon>
        <taxon>Actinopterygii</taxon>
        <taxon>Neopterygii</taxon>
        <taxon>Teleostei</taxon>
        <taxon>Neoteleostei</taxon>
        <taxon>Acanthomorphata</taxon>
        <taxon>Eupercaria</taxon>
        <taxon>Tetraodontiformes</taxon>
        <taxon>Tetradontoidea</taxon>
        <taxon>Tetraodontidae</taxon>
        <taxon>Tetraodon</taxon>
    </lineage>
</organism>
<gene>
    <name evidence="2" type="ORF">GSTENG00027739001</name>
</gene>